<organism evidence="1">
    <name type="scientific">Aquifex aeolicus</name>
    <dbReference type="NCBI Taxonomy" id="63363"/>
    <lineage>
        <taxon>Bacteria</taxon>
        <taxon>Pseudomonadati</taxon>
        <taxon>Aquificota</taxon>
        <taxon>Aquificia</taxon>
        <taxon>Aquificales</taxon>
        <taxon>Aquificaceae</taxon>
        <taxon>Aquifex</taxon>
    </lineage>
</organism>
<proteinExistence type="predicted"/>
<gene>
    <name evidence="1" type="ORF">ENJ61_07225</name>
</gene>
<evidence type="ECO:0000313" key="1">
    <source>
        <dbReference type="EMBL" id="HHJ64683.1"/>
    </source>
</evidence>
<reference evidence="1" key="1">
    <citation type="journal article" date="2020" name="mSystems">
        <title>Genome- and Community-Level Interaction Insights into Carbon Utilization and Element Cycling Functions of Hydrothermarchaeota in Hydrothermal Sediment.</title>
        <authorList>
            <person name="Zhou Z."/>
            <person name="Liu Y."/>
            <person name="Xu W."/>
            <person name="Pan J."/>
            <person name="Luo Z.H."/>
            <person name="Li M."/>
        </authorList>
    </citation>
    <scope>NUCLEOTIDE SEQUENCE [LARGE SCALE GENOMIC DNA]</scope>
    <source>
        <strain evidence="1">HyVt-501</strain>
    </source>
</reference>
<sequence length="449" mass="52839">MKLVVLILLLINISLATEVALGFGKLTSDEDIIRLLERCNAKIRAMWYASPYGGGGSGAEREWHEPRNFFQESRKRLLEGYRIGYFEDVAKFKIILENTLLEVEDLAKHPRLLKFVRGLVNNYYQEKESYFYIKDKGPIVYAVLVRTDDVDCLENDKLVKDISVNYFPLFTAFLKYVPYYFRPKRYGQYYFFPEVKNAKPEELYRMIEEAVREHESNKEFIQHYEKFYIRTGFYKKKLNFLKRLIEKYKHGNAPMPTYYPNDGEIFYTGTNVVEYDLIQWDLPGDWSVEKPGYEHDLVARNDYFTECYSSSDLPAWYDDCPTACISEGSGDYCAFSFGTYNALLLEPGFPYRGWVQLTRGPAGYTDFRLNAQEVFHSPICFRFLSRWICIPCPFDTPWCMGGSPYRDRNPDLNCPTNSLTLKTCAFRRFYPYSSTWEDKYDCTHASWCD</sequence>
<accession>A0A7C5LA42</accession>
<name>A0A7C5LA42_AQUAO</name>
<protein>
    <submittedName>
        <fullName evidence="1">Uncharacterized protein</fullName>
    </submittedName>
</protein>
<dbReference type="EMBL" id="DRNB01000264">
    <property type="protein sequence ID" value="HHJ64683.1"/>
    <property type="molecule type" value="Genomic_DNA"/>
</dbReference>
<dbReference type="AlphaFoldDB" id="A0A7C5LA42"/>
<dbReference type="Proteomes" id="UP000885792">
    <property type="component" value="Unassembled WGS sequence"/>
</dbReference>
<comment type="caution">
    <text evidence="1">The sequence shown here is derived from an EMBL/GenBank/DDBJ whole genome shotgun (WGS) entry which is preliminary data.</text>
</comment>